<protein>
    <recommendedName>
        <fullName evidence="4">Peptidase M48 domain-containing protein</fullName>
    </recommendedName>
</protein>
<dbReference type="Proteomes" id="UP000463051">
    <property type="component" value="Unassembled WGS sequence"/>
</dbReference>
<feature type="transmembrane region" description="Helical" evidence="1">
    <location>
        <begin position="84"/>
        <end position="102"/>
    </location>
</feature>
<name>A0A7X2L4E2_9BACL</name>
<reference evidence="2 3" key="1">
    <citation type="submission" date="2019-11" db="EMBL/GenBank/DDBJ databases">
        <title>Paenibacillus monticola sp. nov., a novel PGPR strain isolated from mountain sample in China.</title>
        <authorList>
            <person name="Zhao Q."/>
            <person name="Li H.-P."/>
            <person name="Zhang J.-L."/>
        </authorList>
    </citation>
    <scope>NUCLEOTIDE SEQUENCE [LARGE SCALE GENOMIC DNA]</scope>
    <source>
        <strain evidence="2 3">LC-T2</strain>
    </source>
</reference>
<dbReference type="EMBL" id="WJXB01000013">
    <property type="protein sequence ID" value="MRN56379.1"/>
    <property type="molecule type" value="Genomic_DNA"/>
</dbReference>
<evidence type="ECO:0000313" key="2">
    <source>
        <dbReference type="EMBL" id="MRN56379.1"/>
    </source>
</evidence>
<keyword evidence="1" id="KW-1133">Transmembrane helix</keyword>
<dbReference type="AlphaFoldDB" id="A0A7X2L4E2"/>
<evidence type="ECO:0000313" key="3">
    <source>
        <dbReference type="Proteomes" id="UP000463051"/>
    </source>
</evidence>
<evidence type="ECO:0008006" key="4">
    <source>
        <dbReference type="Google" id="ProtNLM"/>
    </source>
</evidence>
<gene>
    <name evidence="2" type="ORF">GJB61_25725</name>
</gene>
<evidence type="ECO:0000256" key="1">
    <source>
        <dbReference type="SAM" id="Phobius"/>
    </source>
</evidence>
<feature type="transmembrane region" description="Helical" evidence="1">
    <location>
        <begin position="173"/>
        <end position="195"/>
    </location>
</feature>
<keyword evidence="1" id="KW-0472">Membrane</keyword>
<dbReference type="RefSeq" id="WP_154121863.1">
    <property type="nucleotide sequence ID" value="NZ_WJXB01000013.1"/>
</dbReference>
<feature type="transmembrane region" description="Helical" evidence="1">
    <location>
        <begin position="108"/>
        <end position="131"/>
    </location>
</feature>
<keyword evidence="3" id="KW-1185">Reference proteome</keyword>
<accession>A0A7X2L4E2</accession>
<organism evidence="2 3">
    <name type="scientific">Paenibacillus monticola</name>
    <dbReference type="NCBI Taxonomy" id="2666075"/>
    <lineage>
        <taxon>Bacteria</taxon>
        <taxon>Bacillati</taxon>
        <taxon>Bacillota</taxon>
        <taxon>Bacilli</taxon>
        <taxon>Bacillales</taxon>
        <taxon>Paenibacillaceae</taxon>
        <taxon>Paenibacillus</taxon>
    </lineage>
</organism>
<proteinExistence type="predicted"/>
<keyword evidence="1" id="KW-0812">Transmembrane</keyword>
<sequence>MNSEFVIDTILKNNNFMNYKVDQNSNVDRTYYSSNNQTRILLTPKSKISDTILIAAHEASHVLNYHERKSNPVLLVTLENFMKVTYFLFIALSTYIFITQLAGHDFKYYLFLNLFCLITFICYTSYLFYYLRDEALTEKRAIRELKIWLFTKLTQNVIDEIIAENNSRIIKWIYLKVTILFVGLTIIMFFLRFGFIKIHF</sequence>
<comment type="caution">
    <text evidence="2">The sequence shown here is derived from an EMBL/GenBank/DDBJ whole genome shotgun (WGS) entry which is preliminary data.</text>
</comment>